<gene>
    <name evidence="1" type="ORF">LTS18_004581</name>
</gene>
<sequence length="1015" mass="114640">MSSLKKALGKLHKSGSSHSTDTEDNSGVGTPKQNGTTSPRTSGTFARNSGTFSRSSFSMGGTPRNNDSGARSPVRSSGTFGSRKDHREGKHHHVGGTHSPVRFVKSKLFGDHDSSSDEGPLNREGQTMSKNQERKHQRAASMENRKREAEEKEEEQKRMRKEKMERAMRDETPEMLARYGVLPINNYAGEWRHAERTNVLHITSRDIGKEVTFRARIHNVRKMSAKLVFFEFRQQTATIQGVLTVSSNISEYMVYWAEHIDVESIVLVKGKLQEPKAKQGEVVATTVHDAEVLVQELHVEARITDSLPFTVHEAEIAKTDEKDGEVRQVVGDRTRMTNRILDLRTTASQSIFRIQSGVCNLFRNYLDSQGFIEIHTPKLQGGATESGASVFKIDYFGRSAFLAQSPQLAKQMSISADFGKVYEIGAVFRAENSNTHRHLTEYTGLDIEMQIDEHYHEVLRMLDRTFKTIFKGVYERYRHELDVIKHQFPIDDLVWIEQTPRIPFAEAIRLLNESGWRGENGEPLPENEDLGTRDEIQMGRLVKEKYGTDYYILDKFPASARPFYTMPDPENSEYTNSFDIFLRGQEILSGGQRVHDADTLIAQMEKMKVDPATMEEYINGFQWGAPPHGGGGIGLERMLMLLLGLGDIRHASMYPRDPKSLPAKKPVKQLRHPEASTMHPPWEGSDRVTAKTDYQPIEKLIANYGDATNTSWLEPRTKIWRDEYTGAAVGYVPQGDFAITVGDPLCHTEQYLKTVTGYLKWVKKETHLKPLWLLVGPDMEEVLASKFNWRTFSVAGEQRLNPADNPAAHDHDIQRKIRHAEKEGIKINDIKLGDPVPKDLQEKVDARVKDWLANRKGKQVHLTDIHPWQDMEHRQYHFAVDKEGTIQALCVMAQLSPDHGWQVKYSMDFPNAPSGTIEYIVTHALKVVAQGGATNVTFGGGASSKFTPGHNIKGTRVKVLAKAYHAIATELKLTNKSEFRQKLGAQEDPVYVCYPPHGLGPMGVKAILQFFEDDE</sequence>
<evidence type="ECO:0000313" key="2">
    <source>
        <dbReference type="Proteomes" id="UP001186974"/>
    </source>
</evidence>
<protein>
    <submittedName>
        <fullName evidence="1">Uncharacterized protein</fullName>
    </submittedName>
</protein>
<keyword evidence="2" id="KW-1185">Reference proteome</keyword>
<proteinExistence type="predicted"/>
<reference evidence="1" key="1">
    <citation type="submission" date="2024-09" db="EMBL/GenBank/DDBJ databases">
        <title>Black Yeasts Isolated from many extreme environments.</title>
        <authorList>
            <person name="Coleine C."/>
            <person name="Stajich J.E."/>
            <person name="Selbmann L."/>
        </authorList>
    </citation>
    <scope>NUCLEOTIDE SEQUENCE</scope>
    <source>
        <strain evidence="1">CCFEE 5737</strain>
    </source>
</reference>
<dbReference type="Proteomes" id="UP001186974">
    <property type="component" value="Unassembled WGS sequence"/>
</dbReference>
<dbReference type="EMBL" id="JAWDJW010006441">
    <property type="protein sequence ID" value="KAK3064718.1"/>
    <property type="molecule type" value="Genomic_DNA"/>
</dbReference>
<organism evidence="1 2">
    <name type="scientific">Coniosporium uncinatum</name>
    <dbReference type="NCBI Taxonomy" id="93489"/>
    <lineage>
        <taxon>Eukaryota</taxon>
        <taxon>Fungi</taxon>
        <taxon>Dikarya</taxon>
        <taxon>Ascomycota</taxon>
        <taxon>Pezizomycotina</taxon>
        <taxon>Dothideomycetes</taxon>
        <taxon>Dothideomycetes incertae sedis</taxon>
        <taxon>Coniosporium</taxon>
    </lineage>
</organism>
<accession>A0ACC3DBJ3</accession>
<comment type="caution">
    <text evidence="1">The sequence shown here is derived from an EMBL/GenBank/DDBJ whole genome shotgun (WGS) entry which is preliminary data.</text>
</comment>
<evidence type="ECO:0000313" key="1">
    <source>
        <dbReference type="EMBL" id="KAK3064718.1"/>
    </source>
</evidence>
<name>A0ACC3DBJ3_9PEZI</name>